<keyword evidence="4" id="KW-1185">Reference proteome</keyword>
<dbReference type="GO" id="GO:0016740">
    <property type="term" value="F:transferase activity"/>
    <property type="evidence" value="ECO:0007669"/>
    <property type="project" value="UniProtKB-KW"/>
</dbReference>
<evidence type="ECO:0000313" key="3">
    <source>
        <dbReference type="EMBL" id="RAK58619.1"/>
    </source>
</evidence>
<dbReference type="Proteomes" id="UP000249842">
    <property type="component" value="Unassembled WGS sequence"/>
</dbReference>
<dbReference type="InterPro" id="IPR036249">
    <property type="entry name" value="Thioredoxin-like_sf"/>
</dbReference>
<dbReference type="InterPro" id="IPR010987">
    <property type="entry name" value="Glutathione-S-Trfase_C-like"/>
</dbReference>
<reference evidence="4" key="1">
    <citation type="submission" date="2018-05" db="EMBL/GenBank/DDBJ databases">
        <authorList>
            <person name="Li X."/>
        </authorList>
    </citation>
    <scope>NUCLEOTIDE SEQUENCE [LARGE SCALE GENOMIC DNA]</scope>
    <source>
        <strain evidence="4">HKS-05</strain>
    </source>
</reference>
<dbReference type="SUPFAM" id="SSF52833">
    <property type="entry name" value="Thioredoxin-like"/>
    <property type="match status" value="1"/>
</dbReference>
<evidence type="ECO:0000259" key="1">
    <source>
        <dbReference type="PROSITE" id="PS50404"/>
    </source>
</evidence>
<comment type="caution">
    <text evidence="3">The sequence shown here is derived from an EMBL/GenBank/DDBJ whole genome shotgun (WGS) entry which is preliminary data.</text>
</comment>
<evidence type="ECO:0000313" key="4">
    <source>
        <dbReference type="Proteomes" id="UP000249842"/>
    </source>
</evidence>
<gene>
    <name evidence="3" type="ORF">DJ021_01820</name>
</gene>
<dbReference type="Pfam" id="PF00043">
    <property type="entry name" value="GST_C"/>
    <property type="match status" value="1"/>
</dbReference>
<protein>
    <submittedName>
        <fullName evidence="3">Glutathione S-transferase family protein</fullName>
    </submittedName>
</protein>
<organism evidence="3 4">
    <name type="scientific">Phenylobacterium hankyongense</name>
    <dbReference type="NCBI Taxonomy" id="1813876"/>
    <lineage>
        <taxon>Bacteria</taxon>
        <taxon>Pseudomonadati</taxon>
        <taxon>Pseudomonadota</taxon>
        <taxon>Alphaproteobacteria</taxon>
        <taxon>Caulobacterales</taxon>
        <taxon>Caulobacteraceae</taxon>
        <taxon>Phenylobacterium</taxon>
    </lineage>
</organism>
<dbReference type="InterPro" id="IPR004045">
    <property type="entry name" value="Glutathione_S-Trfase_N"/>
</dbReference>
<dbReference type="RefSeq" id="WP_111455912.1">
    <property type="nucleotide sequence ID" value="NZ_QFYP01000001.1"/>
</dbReference>
<evidence type="ECO:0000259" key="2">
    <source>
        <dbReference type="PROSITE" id="PS50405"/>
    </source>
</evidence>
<dbReference type="PANTHER" id="PTHR44051">
    <property type="entry name" value="GLUTATHIONE S-TRANSFERASE-RELATED"/>
    <property type="match status" value="1"/>
</dbReference>
<accession>A0A328AVI2</accession>
<sequence length="216" mass="23509">MIVYGNSLSPYVRKTLAFAAEKGIEVELVAAGMGSGPPEFKQASPFGKMPGFKDGDFLISDSTAIITYLEAIKPEPNLIPTEPKARARAIWYEEFGDTIAGACGGKIFFNRVVAPRFMNREGDLAAADEAQRVEFPKLVDYLEGVIPASGYLVEDRITLADIAVVSPFVTMGHAGCPVNPTTHPKAFGYIEAILARPCYAEMVARERQMFAQREPA</sequence>
<proteinExistence type="predicted"/>
<dbReference type="InterPro" id="IPR036282">
    <property type="entry name" value="Glutathione-S-Trfase_C_sf"/>
</dbReference>
<dbReference type="Gene3D" id="3.40.30.10">
    <property type="entry name" value="Glutaredoxin"/>
    <property type="match status" value="1"/>
</dbReference>
<keyword evidence="3" id="KW-0808">Transferase</keyword>
<dbReference type="SUPFAM" id="SSF47616">
    <property type="entry name" value="GST C-terminal domain-like"/>
    <property type="match status" value="1"/>
</dbReference>
<dbReference type="CDD" id="cd00299">
    <property type="entry name" value="GST_C_family"/>
    <property type="match status" value="1"/>
</dbReference>
<dbReference type="SFLD" id="SFLDG00358">
    <property type="entry name" value="Main_(cytGST)"/>
    <property type="match status" value="1"/>
</dbReference>
<dbReference type="Gene3D" id="1.20.1050.10">
    <property type="match status" value="1"/>
</dbReference>
<dbReference type="InterPro" id="IPR004046">
    <property type="entry name" value="GST_C"/>
</dbReference>
<dbReference type="SFLD" id="SFLDS00019">
    <property type="entry name" value="Glutathione_Transferase_(cytos"/>
    <property type="match status" value="1"/>
</dbReference>
<dbReference type="CDD" id="cd00570">
    <property type="entry name" value="GST_N_family"/>
    <property type="match status" value="1"/>
</dbReference>
<feature type="domain" description="GST N-terminal" evidence="1">
    <location>
        <begin position="1"/>
        <end position="77"/>
    </location>
</feature>
<dbReference type="Pfam" id="PF13417">
    <property type="entry name" value="GST_N_3"/>
    <property type="match status" value="1"/>
</dbReference>
<name>A0A328AVI2_9CAUL</name>
<dbReference type="PANTHER" id="PTHR44051:SF8">
    <property type="entry name" value="GLUTATHIONE S-TRANSFERASE GSTA"/>
    <property type="match status" value="1"/>
</dbReference>
<dbReference type="EMBL" id="QFYP01000001">
    <property type="protein sequence ID" value="RAK58619.1"/>
    <property type="molecule type" value="Genomic_DNA"/>
</dbReference>
<feature type="domain" description="GST C-terminal" evidence="2">
    <location>
        <begin position="82"/>
        <end position="216"/>
    </location>
</feature>
<dbReference type="InterPro" id="IPR040079">
    <property type="entry name" value="Glutathione_S-Trfase"/>
</dbReference>
<dbReference type="AlphaFoldDB" id="A0A328AVI2"/>
<dbReference type="PROSITE" id="PS50405">
    <property type="entry name" value="GST_CTER"/>
    <property type="match status" value="1"/>
</dbReference>
<dbReference type="PROSITE" id="PS50404">
    <property type="entry name" value="GST_NTER"/>
    <property type="match status" value="1"/>
</dbReference>
<dbReference type="OrthoDB" id="9782992at2"/>